<accession>A0ABQ2I0K8</accession>
<evidence type="ECO:0000259" key="6">
    <source>
        <dbReference type="PROSITE" id="PS50109"/>
    </source>
</evidence>
<dbReference type="Gene3D" id="3.30.565.10">
    <property type="entry name" value="Histidine kinase-like ATPase, C-terminal domain"/>
    <property type="match status" value="1"/>
</dbReference>
<dbReference type="PROSITE" id="PS50109">
    <property type="entry name" value="HIS_KIN"/>
    <property type="match status" value="1"/>
</dbReference>
<dbReference type="InterPro" id="IPR036890">
    <property type="entry name" value="HATPase_C_sf"/>
</dbReference>
<dbReference type="InterPro" id="IPR004358">
    <property type="entry name" value="Sig_transdc_His_kin-like_C"/>
</dbReference>
<dbReference type="SMART" id="SM00086">
    <property type="entry name" value="PAC"/>
    <property type="match status" value="3"/>
</dbReference>
<dbReference type="InterPro" id="IPR000700">
    <property type="entry name" value="PAS-assoc_C"/>
</dbReference>
<feature type="domain" description="Histidine kinase" evidence="6">
    <location>
        <begin position="451"/>
        <end position="679"/>
    </location>
</feature>
<dbReference type="PROSITE" id="PS50113">
    <property type="entry name" value="PAC"/>
    <property type="match status" value="3"/>
</dbReference>
<dbReference type="PROSITE" id="PS50112">
    <property type="entry name" value="PAS"/>
    <property type="match status" value="2"/>
</dbReference>
<dbReference type="Pfam" id="PF02518">
    <property type="entry name" value="HATPase_c"/>
    <property type="match status" value="1"/>
</dbReference>
<dbReference type="EC" id="2.7.13.3" evidence="2"/>
<feature type="domain" description="PAC" evidence="8">
    <location>
        <begin position="92"/>
        <end position="145"/>
    </location>
</feature>
<dbReference type="InterPro" id="IPR005467">
    <property type="entry name" value="His_kinase_dom"/>
</dbReference>
<dbReference type="PANTHER" id="PTHR43304:SF1">
    <property type="entry name" value="PAC DOMAIN-CONTAINING PROTEIN"/>
    <property type="match status" value="1"/>
</dbReference>
<dbReference type="Pfam" id="PF00512">
    <property type="entry name" value="HisKA"/>
    <property type="match status" value="1"/>
</dbReference>
<evidence type="ECO:0000256" key="2">
    <source>
        <dbReference type="ARBA" id="ARBA00012438"/>
    </source>
</evidence>
<dbReference type="Gene3D" id="3.30.450.20">
    <property type="entry name" value="PAS domain"/>
    <property type="match status" value="3"/>
</dbReference>
<feature type="domain" description="PAC" evidence="8">
    <location>
        <begin position="225"/>
        <end position="279"/>
    </location>
</feature>
<protein>
    <recommendedName>
        <fullName evidence="2">histidine kinase</fullName>
        <ecNumber evidence="2">2.7.13.3</ecNumber>
    </recommendedName>
</protein>
<evidence type="ECO:0000259" key="7">
    <source>
        <dbReference type="PROSITE" id="PS50112"/>
    </source>
</evidence>
<keyword evidence="10" id="KW-1185">Reference proteome</keyword>
<dbReference type="RefSeq" id="WP_019942675.1">
    <property type="nucleotide sequence ID" value="NZ_BMLI01000001.1"/>
</dbReference>
<dbReference type="EMBL" id="BMLI01000001">
    <property type="protein sequence ID" value="GGM97007.1"/>
    <property type="molecule type" value="Genomic_DNA"/>
</dbReference>
<dbReference type="InterPro" id="IPR003661">
    <property type="entry name" value="HisK_dim/P_dom"/>
</dbReference>
<proteinExistence type="predicted"/>
<feature type="domain" description="PAS" evidence="7">
    <location>
        <begin position="16"/>
        <end position="87"/>
    </location>
</feature>
<evidence type="ECO:0000259" key="8">
    <source>
        <dbReference type="PROSITE" id="PS50113"/>
    </source>
</evidence>
<dbReference type="PRINTS" id="PR00344">
    <property type="entry name" value="BCTRLSENSOR"/>
</dbReference>
<keyword evidence="3" id="KW-0597">Phosphoprotein</keyword>
<keyword evidence="5" id="KW-0418">Kinase</keyword>
<comment type="caution">
    <text evidence="9">The sequence shown here is derived from an EMBL/GenBank/DDBJ whole genome shotgun (WGS) entry which is preliminary data.</text>
</comment>
<dbReference type="Proteomes" id="UP000632339">
    <property type="component" value="Unassembled WGS sequence"/>
</dbReference>
<dbReference type="InterPro" id="IPR003594">
    <property type="entry name" value="HATPase_dom"/>
</dbReference>
<name>A0ABQ2I0K8_9BACT</name>
<organism evidence="9 10">
    <name type="scientific">Dyadobacter beijingensis</name>
    <dbReference type="NCBI Taxonomy" id="365489"/>
    <lineage>
        <taxon>Bacteria</taxon>
        <taxon>Pseudomonadati</taxon>
        <taxon>Bacteroidota</taxon>
        <taxon>Cytophagia</taxon>
        <taxon>Cytophagales</taxon>
        <taxon>Spirosomataceae</taxon>
        <taxon>Dyadobacter</taxon>
    </lineage>
</organism>
<dbReference type="InterPro" id="IPR035965">
    <property type="entry name" value="PAS-like_dom_sf"/>
</dbReference>
<dbReference type="Pfam" id="PF08447">
    <property type="entry name" value="PAS_3"/>
    <property type="match status" value="2"/>
</dbReference>
<dbReference type="PANTHER" id="PTHR43304">
    <property type="entry name" value="PHYTOCHROME-LIKE PROTEIN CPH1"/>
    <property type="match status" value="1"/>
</dbReference>
<dbReference type="InterPro" id="IPR001610">
    <property type="entry name" value="PAC"/>
</dbReference>
<dbReference type="SUPFAM" id="SSF55874">
    <property type="entry name" value="ATPase domain of HSP90 chaperone/DNA topoisomerase II/histidine kinase"/>
    <property type="match status" value="1"/>
</dbReference>
<dbReference type="SMART" id="SM00388">
    <property type="entry name" value="HisKA"/>
    <property type="match status" value="1"/>
</dbReference>
<gene>
    <name evidence="9" type="ORF">GCM10010967_33530</name>
</gene>
<dbReference type="SMART" id="SM00091">
    <property type="entry name" value="PAS"/>
    <property type="match status" value="3"/>
</dbReference>
<sequence length="679" mass="76578">MSIEQKLPDSRPTHFQQFDVEFALKATGFGVWELDTKNNRLIWDDRCQELFGLTNQQVFPYEQAIKHIHAEDADRVHNAVQRAVDPRSDGLYDETYRTIGANDGKLRWVRFYGRAYPSENGSRDHFAGLAHEVTEQKMVQESEAEARLQIQRQQRVLETISSSTPDLMYVFDLNYRFTYANKALLSMWGSTWEDSIGKGLLEIGYEPWHAEMHEREIDQVVATKQSIRGVVSFPHATLGKRIYDYVFSPVFDENGEVEAIAGTTRDITDLNLTRQELVEKEAALSNAIELAELGTWSLDAASRTITMSPRVANWLGSDEQVIGVDSFLACIAETDREQVRRSFDEVASLEIGKRYDQICTIIHSQNGHRRIIHTLGRIYIDDRGEFAKIEGTAQDITAQRELTLLLEQQVMQRTEELAGSYQKLEASNLELEYANGLLKRSNENLQNFAYVASHDLQEPLRKIQQFGNLLAMRQSTLSEQEMGFIGRMQSAASRMALLIKDLLDFSRVSTQREEAKLVPLNRVVDQVLETLEFAIADSDAQIRVEPLADVKGDASQLGQLFQNLLSNALKFHRPDLPPVVHITGSRVPASQLPASVTPLRPTPEYYRIDVTDNGIGFDERYLDRIFQVFQRLHGKSQYSGTGIGLAICERVVANHGGAITANSTPGTGSTFSIFLPIGG</sequence>
<reference evidence="10" key="1">
    <citation type="journal article" date="2019" name="Int. J. Syst. Evol. Microbiol.">
        <title>The Global Catalogue of Microorganisms (GCM) 10K type strain sequencing project: providing services to taxonomists for standard genome sequencing and annotation.</title>
        <authorList>
            <consortium name="The Broad Institute Genomics Platform"/>
            <consortium name="The Broad Institute Genome Sequencing Center for Infectious Disease"/>
            <person name="Wu L."/>
            <person name="Ma J."/>
        </authorList>
    </citation>
    <scope>NUCLEOTIDE SEQUENCE [LARGE SCALE GENOMIC DNA]</scope>
    <source>
        <strain evidence="10">CGMCC 1.6375</strain>
    </source>
</reference>
<dbReference type="InterPro" id="IPR000014">
    <property type="entry name" value="PAS"/>
</dbReference>
<dbReference type="SUPFAM" id="SSF47384">
    <property type="entry name" value="Homodimeric domain of signal transducing histidine kinase"/>
    <property type="match status" value="1"/>
</dbReference>
<evidence type="ECO:0000313" key="9">
    <source>
        <dbReference type="EMBL" id="GGM97007.1"/>
    </source>
</evidence>
<dbReference type="InterPro" id="IPR036097">
    <property type="entry name" value="HisK_dim/P_sf"/>
</dbReference>
<evidence type="ECO:0000256" key="5">
    <source>
        <dbReference type="ARBA" id="ARBA00022777"/>
    </source>
</evidence>
<dbReference type="InterPro" id="IPR013656">
    <property type="entry name" value="PAS_4"/>
</dbReference>
<dbReference type="SMART" id="SM00387">
    <property type="entry name" value="HATPase_c"/>
    <property type="match status" value="1"/>
</dbReference>
<dbReference type="InterPro" id="IPR052162">
    <property type="entry name" value="Sensor_kinase/Photoreceptor"/>
</dbReference>
<evidence type="ECO:0000313" key="10">
    <source>
        <dbReference type="Proteomes" id="UP000632339"/>
    </source>
</evidence>
<feature type="domain" description="PAC" evidence="8">
    <location>
        <begin position="355"/>
        <end position="408"/>
    </location>
</feature>
<dbReference type="CDD" id="cd00130">
    <property type="entry name" value="PAS"/>
    <property type="match status" value="2"/>
</dbReference>
<dbReference type="SUPFAM" id="SSF55785">
    <property type="entry name" value="PYP-like sensor domain (PAS domain)"/>
    <property type="match status" value="3"/>
</dbReference>
<dbReference type="Gene3D" id="1.10.287.130">
    <property type="match status" value="1"/>
</dbReference>
<dbReference type="InterPro" id="IPR013655">
    <property type="entry name" value="PAS_fold_3"/>
</dbReference>
<evidence type="ECO:0000256" key="3">
    <source>
        <dbReference type="ARBA" id="ARBA00022553"/>
    </source>
</evidence>
<dbReference type="CDD" id="cd00082">
    <property type="entry name" value="HisKA"/>
    <property type="match status" value="1"/>
</dbReference>
<keyword evidence="4" id="KW-0808">Transferase</keyword>
<evidence type="ECO:0000256" key="4">
    <source>
        <dbReference type="ARBA" id="ARBA00022679"/>
    </source>
</evidence>
<dbReference type="NCBIfam" id="TIGR00229">
    <property type="entry name" value="sensory_box"/>
    <property type="match status" value="3"/>
</dbReference>
<evidence type="ECO:0000256" key="1">
    <source>
        <dbReference type="ARBA" id="ARBA00000085"/>
    </source>
</evidence>
<feature type="domain" description="PAS" evidence="7">
    <location>
        <begin position="153"/>
        <end position="224"/>
    </location>
</feature>
<comment type="catalytic activity">
    <reaction evidence="1">
        <text>ATP + protein L-histidine = ADP + protein N-phospho-L-histidine.</text>
        <dbReference type="EC" id="2.7.13.3"/>
    </reaction>
</comment>
<dbReference type="Pfam" id="PF08448">
    <property type="entry name" value="PAS_4"/>
    <property type="match status" value="1"/>
</dbReference>